<dbReference type="Pfam" id="PF04444">
    <property type="entry name" value="Dioxygenase_N"/>
    <property type="match status" value="1"/>
</dbReference>
<dbReference type="GO" id="GO:0009712">
    <property type="term" value="P:catechol-containing compound metabolic process"/>
    <property type="evidence" value="ECO:0007669"/>
    <property type="project" value="InterPro"/>
</dbReference>
<evidence type="ECO:0000313" key="9">
    <source>
        <dbReference type="Proteomes" id="UP000064921"/>
    </source>
</evidence>
<dbReference type="SUPFAM" id="SSF49482">
    <property type="entry name" value="Aromatic compound dioxygenase"/>
    <property type="match status" value="1"/>
</dbReference>
<keyword evidence="4 8" id="KW-0223">Dioxygenase</keyword>
<name>A0A0U3ENK6_9HYPH</name>
<dbReference type="AlphaFoldDB" id="A0A0U3ENK6"/>
<dbReference type="PANTHER" id="PTHR33711:SF7">
    <property type="entry name" value="INTRADIOL RING-CLEAVAGE DIOXYGENASES DOMAIN-CONTAINING PROTEIN-RELATED"/>
    <property type="match status" value="1"/>
</dbReference>
<evidence type="ECO:0000256" key="3">
    <source>
        <dbReference type="ARBA" id="ARBA00022723"/>
    </source>
</evidence>
<accession>A0A0U3ENK6</accession>
<sequence length="291" mass="32585">MSSVTIENVTGVVIESLGKHGPITDRNREIMTSLVRHLHDFCRDVKLQHHEFIAACQYLARAGQVCDDKRQEFILLGDILGVEVLCDMLTNSVEGTESESTVLGPFYREHPPVLPKGATTAQTHFDGEETVYVEGYVRDAEGKPVAGVTIDIWEDAPNGLYENHDPAQPDFNLRGRFETDENGHYAMRALRPVPYPIPNNETAGELLRMMGHHPNRPGHLHMLLAKDGYRTLVTQIYDSESRWLDEDSVFAVKGSLIGTFEPGRAEHGTDLYLRFDFVLKDAAAEQQIAAE</sequence>
<dbReference type="EMBL" id="CP013068">
    <property type="protein sequence ID" value="ALV27727.1"/>
    <property type="molecule type" value="Genomic_DNA"/>
</dbReference>
<dbReference type="PROSITE" id="PS00083">
    <property type="entry name" value="INTRADIOL_DIOXYGENAS"/>
    <property type="match status" value="1"/>
</dbReference>
<keyword evidence="9" id="KW-1185">Reference proteome</keyword>
<dbReference type="GO" id="GO:0018576">
    <property type="term" value="F:catechol 1,2-dioxygenase activity"/>
    <property type="evidence" value="ECO:0007669"/>
    <property type="project" value="InterPro"/>
</dbReference>
<evidence type="ECO:0000256" key="6">
    <source>
        <dbReference type="ARBA" id="ARBA00023004"/>
    </source>
</evidence>
<evidence type="ECO:0000256" key="5">
    <source>
        <dbReference type="ARBA" id="ARBA00023002"/>
    </source>
</evidence>
<dbReference type="InterPro" id="IPR015889">
    <property type="entry name" value="Intradiol_dOase_core"/>
</dbReference>
<dbReference type="RefSeq" id="WP_058899068.1">
    <property type="nucleotide sequence ID" value="NZ_CP013068.1"/>
</dbReference>
<dbReference type="PANTHER" id="PTHR33711">
    <property type="entry name" value="DIOXYGENASE, PUTATIVE (AFU_ORTHOLOGUE AFUA_2G02910)-RELATED"/>
    <property type="match status" value="1"/>
</dbReference>
<reference evidence="8 9" key="1">
    <citation type="submission" date="2015-10" db="EMBL/GenBank/DDBJ databases">
        <title>The world's first case of liver abscess caused by Pannonibacter phragmitetus.</title>
        <authorList>
            <person name="Ming D."/>
            <person name="Wang M."/>
            <person name="Zhou Y."/>
            <person name="Jiang T."/>
            <person name="Hu S."/>
        </authorList>
    </citation>
    <scope>NUCLEOTIDE SEQUENCE [LARGE SCALE GENOMIC DNA]</scope>
    <source>
        <strain evidence="8 9">31801</strain>
    </source>
</reference>
<dbReference type="Pfam" id="PF00775">
    <property type="entry name" value="Dioxygenase_C"/>
    <property type="match status" value="1"/>
</dbReference>
<dbReference type="KEGG" id="pphr:APZ00_12195"/>
<dbReference type="InterPro" id="IPR050770">
    <property type="entry name" value="Intradiol_RC_Dioxygenase"/>
</dbReference>
<dbReference type="Proteomes" id="UP000064921">
    <property type="component" value="Chromosome"/>
</dbReference>
<protein>
    <submittedName>
        <fullName evidence="8">Hydroxyquinol 1,2-dioxygenase</fullName>
    </submittedName>
</protein>
<keyword evidence="5" id="KW-0560">Oxidoreductase</keyword>
<evidence type="ECO:0000313" key="8">
    <source>
        <dbReference type="EMBL" id="ALV27727.1"/>
    </source>
</evidence>
<keyword evidence="3" id="KW-0479">Metal-binding</keyword>
<dbReference type="STRING" id="121719.APZ00_12195"/>
<feature type="domain" description="Intradiol ring-cleavage dioxygenases" evidence="7">
    <location>
        <begin position="133"/>
        <end position="161"/>
    </location>
</feature>
<gene>
    <name evidence="8" type="ORF">APZ00_12195</name>
</gene>
<dbReference type="GO" id="GO:0008199">
    <property type="term" value="F:ferric iron binding"/>
    <property type="evidence" value="ECO:0007669"/>
    <property type="project" value="InterPro"/>
</dbReference>
<keyword evidence="6" id="KW-0408">Iron</keyword>
<dbReference type="eggNOG" id="COG3485">
    <property type="taxonomic scope" value="Bacteria"/>
</dbReference>
<dbReference type="Gene3D" id="2.60.130.10">
    <property type="entry name" value="Aromatic compound dioxygenase"/>
    <property type="match status" value="1"/>
</dbReference>
<organism evidence="8 9">
    <name type="scientific">Pannonibacter phragmitetus</name>
    <dbReference type="NCBI Taxonomy" id="121719"/>
    <lineage>
        <taxon>Bacteria</taxon>
        <taxon>Pseudomonadati</taxon>
        <taxon>Pseudomonadota</taxon>
        <taxon>Alphaproteobacteria</taxon>
        <taxon>Hyphomicrobiales</taxon>
        <taxon>Stappiaceae</taxon>
        <taxon>Pannonibacter</taxon>
    </lineage>
</organism>
<comment type="cofactor">
    <cofactor evidence="1">
        <name>Fe(3+)</name>
        <dbReference type="ChEBI" id="CHEBI:29034"/>
    </cofactor>
</comment>
<evidence type="ECO:0000256" key="2">
    <source>
        <dbReference type="ARBA" id="ARBA00007825"/>
    </source>
</evidence>
<dbReference type="InterPro" id="IPR007535">
    <property type="entry name" value="Catechol_dOase_N"/>
</dbReference>
<evidence type="ECO:0000256" key="1">
    <source>
        <dbReference type="ARBA" id="ARBA00001965"/>
    </source>
</evidence>
<evidence type="ECO:0000259" key="7">
    <source>
        <dbReference type="PROSITE" id="PS00083"/>
    </source>
</evidence>
<comment type="similarity">
    <text evidence="2">Belongs to the intradiol ring-cleavage dioxygenase family.</text>
</comment>
<dbReference type="InterPro" id="IPR000627">
    <property type="entry name" value="Intradiol_dOase_C"/>
</dbReference>
<evidence type="ECO:0000256" key="4">
    <source>
        <dbReference type="ARBA" id="ARBA00022964"/>
    </source>
</evidence>
<proteinExistence type="inferred from homology"/>